<dbReference type="Pfam" id="PF05485">
    <property type="entry name" value="THAP"/>
    <property type="match status" value="1"/>
</dbReference>
<dbReference type="GO" id="GO:0005654">
    <property type="term" value="C:nucleoplasm"/>
    <property type="evidence" value="ECO:0007669"/>
    <property type="project" value="UniProtKB-SubCell"/>
</dbReference>
<evidence type="ECO:0000256" key="11">
    <source>
        <dbReference type="ARBA" id="ARBA00023306"/>
    </source>
</evidence>
<dbReference type="PROSITE" id="PS50950">
    <property type="entry name" value="ZF_THAP"/>
    <property type="match status" value="1"/>
</dbReference>
<evidence type="ECO:0000259" key="14">
    <source>
        <dbReference type="PROSITE" id="PS50950"/>
    </source>
</evidence>
<evidence type="ECO:0000256" key="9">
    <source>
        <dbReference type="ARBA" id="ARBA00023163"/>
    </source>
</evidence>
<name>A0A9J6H592_HAELO</name>
<feature type="region of interest" description="Disordered" evidence="13">
    <location>
        <begin position="109"/>
        <end position="160"/>
    </location>
</feature>
<organism evidence="15 16">
    <name type="scientific">Haemaphysalis longicornis</name>
    <name type="common">Bush tick</name>
    <dbReference type="NCBI Taxonomy" id="44386"/>
    <lineage>
        <taxon>Eukaryota</taxon>
        <taxon>Metazoa</taxon>
        <taxon>Ecdysozoa</taxon>
        <taxon>Arthropoda</taxon>
        <taxon>Chelicerata</taxon>
        <taxon>Arachnida</taxon>
        <taxon>Acari</taxon>
        <taxon>Parasitiformes</taxon>
        <taxon>Ixodida</taxon>
        <taxon>Ixodoidea</taxon>
        <taxon>Ixodidae</taxon>
        <taxon>Haemaphysalinae</taxon>
        <taxon>Haemaphysalis</taxon>
    </lineage>
</organism>
<evidence type="ECO:0000256" key="10">
    <source>
        <dbReference type="ARBA" id="ARBA00023242"/>
    </source>
</evidence>
<evidence type="ECO:0000313" key="16">
    <source>
        <dbReference type="Proteomes" id="UP000821853"/>
    </source>
</evidence>
<evidence type="ECO:0000256" key="4">
    <source>
        <dbReference type="ARBA" id="ARBA00022771"/>
    </source>
</evidence>
<accession>A0A9J6H592</accession>
<dbReference type="SUPFAM" id="SSF57716">
    <property type="entry name" value="Glucocorticoid receptor-like (DNA-binding domain)"/>
    <property type="match status" value="1"/>
</dbReference>
<evidence type="ECO:0000313" key="15">
    <source>
        <dbReference type="EMBL" id="KAH9382878.1"/>
    </source>
</evidence>
<dbReference type="EMBL" id="JABSTR010000545">
    <property type="protein sequence ID" value="KAH9382878.1"/>
    <property type="molecule type" value="Genomic_DNA"/>
</dbReference>
<dbReference type="SMART" id="SM00980">
    <property type="entry name" value="THAP"/>
    <property type="match status" value="1"/>
</dbReference>
<reference evidence="15 16" key="1">
    <citation type="journal article" date="2020" name="Cell">
        <title>Large-Scale Comparative Analyses of Tick Genomes Elucidate Their Genetic Diversity and Vector Capacities.</title>
        <authorList>
            <consortium name="Tick Genome and Microbiome Consortium (TIGMIC)"/>
            <person name="Jia N."/>
            <person name="Wang J."/>
            <person name="Shi W."/>
            <person name="Du L."/>
            <person name="Sun Y."/>
            <person name="Zhan W."/>
            <person name="Jiang J.F."/>
            <person name="Wang Q."/>
            <person name="Zhang B."/>
            <person name="Ji P."/>
            <person name="Bell-Sakyi L."/>
            <person name="Cui X.M."/>
            <person name="Yuan T.T."/>
            <person name="Jiang B.G."/>
            <person name="Yang W.F."/>
            <person name="Lam T.T."/>
            <person name="Chang Q.C."/>
            <person name="Ding S.J."/>
            <person name="Wang X.J."/>
            <person name="Zhu J.G."/>
            <person name="Ruan X.D."/>
            <person name="Zhao L."/>
            <person name="Wei J.T."/>
            <person name="Ye R.Z."/>
            <person name="Que T.C."/>
            <person name="Du C.H."/>
            <person name="Zhou Y.H."/>
            <person name="Cheng J.X."/>
            <person name="Dai P.F."/>
            <person name="Guo W.B."/>
            <person name="Han X.H."/>
            <person name="Huang E.J."/>
            <person name="Li L.F."/>
            <person name="Wei W."/>
            <person name="Gao Y.C."/>
            <person name="Liu J.Z."/>
            <person name="Shao H.Z."/>
            <person name="Wang X."/>
            <person name="Wang C.C."/>
            <person name="Yang T.C."/>
            <person name="Huo Q.B."/>
            <person name="Li W."/>
            <person name="Chen H.Y."/>
            <person name="Chen S.E."/>
            <person name="Zhou L.G."/>
            <person name="Ni X.B."/>
            <person name="Tian J.H."/>
            <person name="Sheng Y."/>
            <person name="Liu T."/>
            <person name="Pan Y.S."/>
            <person name="Xia L.Y."/>
            <person name="Li J."/>
            <person name="Zhao F."/>
            <person name="Cao W.C."/>
        </authorList>
    </citation>
    <scope>NUCLEOTIDE SEQUENCE [LARGE SCALE GENOMIC DNA]</scope>
    <source>
        <strain evidence="15">HaeL-2018</strain>
    </source>
</reference>
<evidence type="ECO:0000256" key="7">
    <source>
        <dbReference type="ARBA" id="ARBA00023054"/>
    </source>
</evidence>
<sequence>MKGGGGINEEGHRVQQRLQVVQEKFSLFKPPADAEKLAAWRRAIPRKDRVLTRKDLVCERHFASHFVVKTWSAEYNGDILMQGEGRATLAKDAVPSIFDGCPAYLTKEVKPSRKPVKRKANTSELPAKSRRLSPRNGEGTQSAANAIEAHDNPPENDDNTLDLSTENRTGIVELRPSAFDVLFESAQSARLPESSWAVHRVDMEGIRDIVYSKMAVKQESGATNLYIAKAVHIKSDMSVNIVLLGKSLKPAAAGLIASGDDPL</sequence>
<dbReference type="InterPro" id="IPR026516">
    <property type="entry name" value="THAP1/10"/>
</dbReference>
<keyword evidence="4 12" id="KW-0863">Zinc-finger</keyword>
<evidence type="ECO:0000256" key="2">
    <source>
        <dbReference type="ARBA" id="ARBA00006177"/>
    </source>
</evidence>
<evidence type="ECO:0000256" key="1">
    <source>
        <dbReference type="ARBA" id="ARBA00004642"/>
    </source>
</evidence>
<feature type="domain" description="THAP-type" evidence="14">
    <location>
        <begin position="1"/>
        <end position="98"/>
    </location>
</feature>
<keyword evidence="7" id="KW-0175">Coiled coil</keyword>
<dbReference type="Proteomes" id="UP000821853">
    <property type="component" value="Unassembled WGS sequence"/>
</dbReference>
<comment type="subcellular location">
    <subcellularLocation>
        <location evidence="1">Nucleus</location>
        <location evidence="1">Nucleoplasm</location>
    </subcellularLocation>
</comment>
<evidence type="ECO:0000256" key="13">
    <source>
        <dbReference type="SAM" id="MobiDB-lite"/>
    </source>
</evidence>
<comment type="similarity">
    <text evidence="2">Belongs to the THAP1 family.</text>
</comment>
<keyword evidence="8 12" id="KW-0238">DNA-binding</keyword>
<dbReference type="OMA" id="INEEGHR"/>
<dbReference type="VEuPathDB" id="VectorBase:HLOH_050864"/>
<keyword evidence="11" id="KW-0131">Cell cycle</keyword>
<dbReference type="InterPro" id="IPR006612">
    <property type="entry name" value="THAP_Znf"/>
</dbReference>
<dbReference type="PANTHER" id="PTHR46600">
    <property type="entry name" value="THAP DOMAIN-CONTAINING"/>
    <property type="match status" value="1"/>
</dbReference>
<keyword evidence="9" id="KW-0804">Transcription</keyword>
<keyword evidence="6" id="KW-0805">Transcription regulation</keyword>
<keyword evidence="5" id="KW-0862">Zinc</keyword>
<evidence type="ECO:0000256" key="5">
    <source>
        <dbReference type="ARBA" id="ARBA00022833"/>
    </source>
</evidence>
<dbReference type="GO" id="GO:0043565">
    <property type="term" value="F:sequence-specific DNA binding"/>
    <property type="evidence" value="ECO:0007669"/>
    <property type="project" value="InterPro"/>
</dbReference>
<protein>
    <recommendedName>
        <fullName evidence="14">THAP-type domain-containing protein</fullName>
    </recommendedName>
</protein>
<dbReference type="OrthoDB" id="6764673at2759"/>
<evidence type="ECO:0000256" key="6">
    <source>
        <dbReference type="ARBA" id="ARBA00023015"/>
    </source>
</evidence>
<keyword evidence="10" id="KW-0539">Nucleus</keyword>
<dbReference type="GO" id="GO:0008270">
    <property type="term" value="F:zinc ion binding"/>
    <property type="evidence" value="ECO:0007669"/>
    <property type="project" value="UniProtKB-KW"/>
</dbReference>
<proteinExistence type="inferred from homology"/>
<dbReference type="AlphaFoldDB" id="A0A9J6H592"/>
<evidence type="ECO:0000256" key="8">
    <source>
        <dbReference type="ARBA" id="ARBA00023125"/>
    </source>
</evidence>
<keyword evidence="16" id="KW-1185">Reference proteome</keyword>
<dbReference type="PANTHER" id="PTHR46600:SF1">
    <property type="entry name" value="THAP DOMAIN-CONTAINING PROTEIN 1"/>
    <property type="match status" value="1"/>
</dbReference>
<comment type="caution">
    <text evidence="15">The sequence shown here is derived from an EMBL/GenBank/DDBJ whole genome shotgun (WGS) entry which is preliminary data.</text>
</comment>
<keyword evidence="3" id="KW-0479">Metal-binding</keyword>
<evidence type="ECO:0000256" key="3">
    <source>
        <dbReference type="ARBA" id="ARBA00022723"/>
    </source>
</evidence>
<gene>
    <name evidence="15" type="ORF">HPB48_023496</name>
</gene>
<evidence type="ECO:0000256" key="12">
    <source>
        <dbReference type="PROSITE-ProRule" id="PRU00309"/>
    </source>
</evidence>